<dbReference type="InterPro" id="IPR057654">
    <property type="entry name" value="Znf-CCCH_tandem"/>
</dbReference>
<proteinExistence type="predicted"/>
<feature type="compositionally biased region" description="Polar residues" evidence="1">
    <location>
        <begin position="14"/>
        <end position="23"/>
    </location>
</feature>
<feature type="domain" description="Tandem CCCH zinc finger" evidence="4">
    <location>
        <begin position="496"/>
        <end position="548"/>
    </location>
</feature>
<dbReference type="Pfam" id="PF25543">
    <property type="entry name" value="zf-CCCH_tandem"/>
    <property type="match status" value="1"/>
</dbReference>
<feature type="region of interest" description="Disordered" evidence="1">
    <location>
        <begin position="1"/>
        <end position="23"/>
    </location>
</feature>
<feature type="compositionally biased region" description="Low complexity" evidence="1">
    <location>
        <begin position="345"/>
        <end position="356"/>
    </location>
</feature>
<dbReference type="PANTHER" id="PTHR37543">
    <property type="entry name" value="CCCH ZINC FINGER DNA BINDING PROTEIN (AFU_ORTHOLOGUE AFUA_5G12760)"/>
    <property type="match status" value="1"/>
</dbReference>
<dbReference type="Proteomes" id="UP000241462">
    <property type="component" value="Unassembled WGS sequence"/>
</dbReference>
<evidence type="ECO:0000259" key="2">
    <source>
        <dbReference type="Pfam" id="PF25540"/>
    </source>
</evidence>
<keyword evidence="6" id="KW-1185">Reference proteome</keyword>
<dbReference type="InterPro" id="IPR000571">
    <property type="entry name" value="Znf_CCCH"/>
</dbReference>
<dbReference type="OrthoDB" id="2270193at2759"/>
<dbReference type="STRING" id="2025994.A0A2T3A0S8"/>
<feature type="compositionally biased region" description="Pro residues" evidence="1">
    <location>
        <begin position="370"/>
        <end position="395"/>
    </location>
</feature>
<reference evidence="5 6" key="1">
    <citation type="journal article" date="2018" name="Mycol. Prog.">
        <title>Coniella lustricola, a new species from submerged detritus.</title>
        <authorList>
            <person name="Raudabaugh D.B."/>
            <person name="Iturriaga T."/>
            <person name="Carver A."/>
            <person name="Mondo S."/>
            <person name="Pangilinan J."/>
            <person name="Lipzen A."/>
            <person name="He G."/>
            <person name="Amirebrahimi M."/>
            <person name="Grigoriev I.V."/>
            <person name="Miller A.N."/>
        </authorList>
    </citation>
    <scope>NUCLEOTIDE SEQUENCE [LARGE SCALE GENOMIC DNA]</scope>
    <source>
        <strain evidence="5 6">B22-T-1</strain>
    </source>
</reference>
<dbReference type="InterPro" id="IPR057683">
    <property type="entry name" value="DUF7923"/>
</dbReference>
<protein>
    <recommendedName>
        <fullName evidence="7">C3H1-type domain-containing protein</fullName>
    </recommendedName>
</protein>
<evidence type="ECO:0000259" key="4">
    <source>
        <dbReference type="Pfam" id="PF25543"/>
    </source>
</evidence>
<gene>
    <name evidence="5" type="ORF">BD289DRAFT_59641</name>
</gene>
<evidence type="ECO:0000256" key="1">
    <source>
        <dbReference type="SAM" id="MobiDB-lite"/>
    </source>
</evidence>
<evidence type="ECO:0008006" key="7">
    <source>
        <dbReference type="Google" id="ProtNLM"/>
    </source>
</evidence>
<dbReference type="PANTHER" id="PTHR37543:SF1">
    <property type="entry name" value="CCCH ZINC FINGER DNA BINDING PROTEIN (AFU_ORTHOLOGUE AFUA_5G12760)"/>
    <property type="match status" value="1"/>
</dbReference>
<evidence type="ECO:0000259" key="3">
    <source>
        <dbReference type="Pfam" id="PF25542"/>
    </source>
</evidence>
<organism evidence="5 6">
    <name type="scientific">Coniella lustricola</name>
    <dbReference type="NCBI Taxonomy" id="2025994"/>
    <lineage>
        <taxon>Eukaryota</taxon>
        <taxon>Fungi</taxon>
        <taxon>Dikarya</taxon>
        <taxon>Ascomycota</taxon>
        <taxon>Pezizomycotina</taxon>
        <taxon>Sordariomycetes</taxon>
        <taxon>Sordariomycetidae</taxon>
        <taxon>Diaporthales</taxon>
        <taxon>Schizoparmaceae</taxon>
        <taxon>Coniella</taxon>
    </lineage>
</organism>
<dbReference type="Pfam" id="PF25542">
    <property type="entry name" value="zf-CCCH_12"/>
    <property type="match status" value="1"/>
</dbReference>
<feature type="region of interest" description="Disordered" evidence="1">
    <location>
        <begin position="339"/>
        <end position="399"/>
    </location>
</feature>
<evidence type="ECO:0000313" key="5">
    <source>
        <dbReference type="EMBL" id="PSR80669.1"/>
    </source>
</evidence>
<dbReference type="EMBL" id="KZ678522">
    <property type="protein sequence ID" value="PSR80669.1"/>
    <property type="molecule type" value="Genomic_DNA"/>
</dbReference>
<dbReference type="AlphaFoldDB" id="A0A2T3A0S8"/>
<dbReference type="InParanoid" id="A0A2T3A0S8"/>
<feature type="domain" description="C3H1-type" evidence="3">
    <location>
        <begin position="455"/>
        <end position="484"/>
    </location>
</feature>
<accession>A0A2T3A0S8</accession>
<dbReference type="Pfam" id="PF25540">
    <property type="entry name" value="DUF7923"/>
    <property type="match status" value="1"/>
</dbReference>
<evidence type="ECO:0000313" key="6">
    <source>
        <dbReference type="Proteomes" id="UP000241462"/>
    </source>
</evidence>
<feature type="domain" description="DUF7923" evidence="2">
    <location>
        <begin position="118"/>
        <end position="301"/>
    </location>
</feature>
<name>A0A2T3A0S8_9PEZI</name>
<sequence>MRPPSTPDHHPFSQPASNKDSNITPSVAIMANSLNPQAFKDCYASFQKADSDRNVLITQLLEDFDVLYRENLRMAERLENESIKMAEQLENERETRIMWQNHARTYKNELNRLKLDNESHPFVAMIIDGDGAKFRDDFLRLGDDGGSYAARELEQQIKNGLQAKYPNSNVNNWNILVYFYANMDGLGRALTARRILPSSSELQKFGSGFGRANSLFSFIDVGYGKDKADHKCREMLKVMLHISNCQDVIFGPCNDNGYLTLLDEYKHDPVMKKKLTLFAAEPPERGFVDLGFDIVRFPTVFRSEPLSNLRLCQTLSSDSIGQTPLSSQRPLLRMPTSISDEDLSDTTASLSLASEAPSPPPALRAVSAPTPAPAPTTAPAPAPAPSPAPANPSTPTPTSTWAVVSKISNGPIIDLYSKKAPIAKLKYILINAANQRVDEKLPPPDAIAMKSVDNRARDQGCNFCNSYHLLGSCDRGHLCGYQHEVSRPFTPAEKLALRHKSRQIVCSEGQWCASFKCLNGHHCKNIYNGQICPWGSKCFFKDGHNLDVVRTLDTAANHCAQLVLLQ</sequence>